<proteinExistence type="predicted"/>
<accession>A0ABS1D1B3</accession>
<keyword evidence="3" id="KW-1185">Reference proteome</keyword>
<reference evidence="2 3" key="1">
    <citation type="journal article" date="2020" name="Microorganisms">
        <title>Osmotic Adaptation and Compatible Solute Biosynthesis of Phototrophic Bacteria as Revealed from Genome Analyses.</title>
        <authorList>
            <person name="Imhoff J.F."/>
            <person name="Rahn T."/>
            <person name="Kunzel S."/>
            <person name="Keller A."/>
            <person name="Neulinger S.C."/>
        </authorList>
    </citation>
    <scope>NUCLEOTIDE SEQUENCE [LARGE SCALE GENOMIC DNA]</scope>
    <source>
        <strain evidence="2 3">DSM 15382</strain>
    </source>
</reference>
<sequence length="261" mass="27190">MPAPERRLRRRGAALVLALWLALLLGVAGIAVVRLAATGAGEARVEVDLAAARAAAEGGVWAAAHQLAAMGREQRPPLHGLDLRIGAAMVAVRAEDEDGRPDLNAAPEPLLAALFRLAGLPAEAATDSALRLVAWREASEPGGQRHRLRLVSELDAVPGVPPGLAEAVRDLATTHTGRAAPAPEAAPAALRDLLAPQGAPMRPGLRTPQRAGTASSGRRQVWRILAEARQGAVTARIAAVLDLTPGDGMPGRVLEWQAFAR</sequence>
<evidence type="ECO:0000256" key="1">
    <source>
        <dbReference type="SAM" id="MobiDB-lite"/>
    </source>
</evidence>
<evidence type="ECO:0000313" key="3">
    <source>
        <dbReference type="Proteomes" id="UP000697995"/>
    </source>
</evidence>
<gene>
    <name evidence="2" type="ORF">CKO45_19390</name>
</gene>
<dbReference type="Proteomes" id="UP000697995">
    <property type="component" value="Unassembled WGS sequence"/>
</dbReference>
<name>A0ABS1D1B3_9PROT</name>
<organism evidence="2 3">
    <name type="scientific">Paracraurococcus ruber</name>
    <dbReference type="NCBI Taxonomy" id="77675"/>
    <lineage>
        <taxon>Bacteria</taxon>
        <taxon>Pseudomonadati</taxon>
        <taxon>Pseudomonadota</taxon>
        <taxon>Alphaproteobacteria</taxon>
        <taxon>Acetobacterales</taxon>
        <taxon>Roseomonadaceae</taxon>
        <taxon>Paracraurococcus</taxon>
    </lineage>
</organism>
<dbReference type="RefSeq" id="WP_158292303.1">
    <property type="nucleotide sequence ID" value="NZ_NRSG01000174.1"/>
</dbReference>
<feature type="region of interest" description="Disordered" evidence="1">
    <location>
        <begin position="197"/>
        <end position="218"/>
    </location>
</feature>
<protein>
    <recommendedName>
        <fullName evidence="4">General secretion pathway protein GspK</fullName>
    </recommendedName>
</protein>
<evidence type="ECO:0008006" key="4">
    <source>
        <dbReference type="Google" id="ProtNLM"/>
    </source>
</evidence>
<comment type="caution">
    <text evidence="2">The sequence shown here is derived from an EMBL/GenBank/DDBJ whole genome shotgun (WGS) entry which is preliminary data.</text>
</comment>
<dbReference type="EMBL" id="NRSG01000174">
    <property type="protein sequence ID" value="MBK1660395.1"/>
    <property type="molecule type" value="Genomic_DNA"/>
</dbReference>
<evidence type="ECO:0000313" key="2">
    <source>
        <dbReference type="EMBL" id="MBK1660395.1"/>
    </source>
</evidence>